<keyword evidence="8" id="KW-1185">Reference proteome</keyword>
<dbReference type="PANTHER" id="PTHR13200">
    <property type="entry name" value="EEF1A LYSINE METHYLTRANSFERASE 1"/>
    <property type="match status" value="1"/>
</dbReference>
<dbReference type="EMBL" id="JADGJD010000013">
    <property type="protein sequence ID" value="KAJ3057022.1"/>
    <property type="molecule type" value="Genomic_DNA"/>
</dbReference>
<dbReference type="GO" id="GO:0003676">
    <property type="term" value="F:nucleic acid binding"/>
    <property type="evidence" value="ECO:0007669"/>
    <property type="project" value="InterPro"/>
</dbReference>
<protein>
    <recommendedName>
        <fullName evidence="5">Protein-lysine N-methyltransferase EFM5</fullName>
        <ecNumber evidence="5">2.1.1.-</ecNumber>
    </recommendedName>
    <alternativeName>
        <fullName evidence="5">Elongation factor methyltransferase 5</fullName>
    </alternativeName>
</protein>
<comment type="function">
    <text evidence="5">S-adenosyl-L-methionine-dependent protein-lysine N-methyltransferase that trimethylates elongation factor 1-alpha at 'Lys-79'.</text>
</comment>
<evidence type="ECO:0000256" key="5">
    <source>
        <dbReference type="HAMAP-Rule" id="MF_03187"/>
    </source>
</evidence>
<dbReference type="HAMAP" id="MF_03187">
    <property type="entry name" value="Methyltr_EFM5"/>
    <property type="match status" value="1"/>
</dbReference>
<name>A0AAD5SLE7_9FUNG</name>
<comment type="caution">
    <text evidence="7">The sequence shown here is derived from an EMBL/GenBank/DDBJ whole genome shotgun (WGS) entry which is preliminary data.</text>
</comment>
<dbReference type="Pfam" id="PF10237">
    <property type="entry name" value="N6-adenineMlase"/>
    <property type="match status" value="1"/>
</dbReference>
<evidence type="ECO:0000256" key="6">
    <source>
        <dbReference type="SAM" id="MobiDB-lite"/>
    </source>
</evidence>
<evidence type="ECO:0000313" key="7">
    <source>
        <dbReference type="EMBL" id="KAJ3057022.1"/>
    </source>
</evidence>
<dbReference type="InterPro" id="IPR002052">
    <property type="entry name" value="DNA_methylase_N6_adenine_CS"/>
</dbReference>
<dbReference type="PANTHER" id="PTHR13200:SF0">
    <property type="entry name" value="EEF1A LYSINE METHYLTRANSFERASE 1"/>
    <property type="match status" value="1"/>
</dbReference>
<dbReference type="Proteomes" id="UP001212841">
    <property type="component" value="Unassembled WGS sequence"/>
</dbReference>
<evidence type="ECO:0000256" key="4">
    <source>
        <dbReference type="ARBA" id="ARBA00022679"/>
    </source>
</evidence>
<feature type="region of interest" description="Disordered" evidence="6">
    <location>
        <begin position="1"/>
        <end position="28"/>
    </location>
</feature>
<evidence type="ECO:0000313" key="8">
    <source>
        <dbReference type="Proteomes" id="UP001212841"/>
    </source>
</evidence>
<comment type="subcellular location">
    <subcellularLocation>
        <location evidence="1 5">Cytoplasm</location>
    </subcellularLocation>
</comment>
<organism evidence="7 8">
    <name type="scientific">Rhizophlyctis rosea</name>
    <dbReference type="NCBI Taxonomy" id="64517"/>
    <lineage>
        <taxon>Eukaryota</taxon>
        <taxon>Fungi</taxon>
        <taxon>Fungi incertae sedis</taxon>
        <taxon>Chytridiomycota</taxon>
        <taxon>Chytridiomycota incertae sedis</taxon>
        <taxon>Chytridiomycetes</taxon>
        <taxon>Rhizophlyctidales</taxon>
        <taxon>Rhizophlyctidaceae</taxon>
        <taxon>Rhizophlyctis</taxon>
    </lineage>
</organism>
<dbReference type="PROSITE" id="PS00092">
    <property type="entry name" value="N6_MTASE"/>
    <property type="match status" value="1"/>
</dbReference>
<evidence type="ECO:0000256" key="2">
    <source>
        <dbReference type="ARBA" id="ARBA00022490"/>
    </source>
</evidence>
<feature type="region of interest" description="Disordered" evidence="6">
    <location>
        <begin position="53"/>
        <end position="73"/>
    </location>
</feature>
<comment type="similarity">
    <text evidence="5">Belongs to the class I-like SAM-binding methyltransferase superfamily. EFM5 family.</text>
</comment>
<accession>A0AAD5SLE7</accession>
<dbReference type="InterPro" id="IPR041370">
    <property type="entry name" value="Mlase_EEF1AKMT1/ZCCHC4"/>
</dbReference>
<reference evidence="7" key="1">
    <citation type="submission" date="2020-05" db="EMBL/GenBank/DDBJ databases">
        <title>Phylogenomic resolution of chytrid fungi.</title>
        <authorList>
            <person name="Stajich J.E."/>
            <person name="Amses K."/>
            <person name="Simmons R."/>
            <person name="Seto K."/>
            <person name="Myers J."/>
            <person name="Bonds A."/>
            <person name="Quandt C.A."/>
            <person name="Barry K."/>
            <person name="Liu P."/>
            <person name="Grigoriev I."/>
            <person name="Longcore J.E."/>
            <person name="James T.Y."/>
        </authorList>
    </citation>
    <scope>NUCLEOTIDE SEQUENCE</scope>
    <source>
        <strain evidence="7">JEL0318</strain>
    </source>
</reference>
<keyword evidence="4 5" id="KW-0808">Transferase</keyword>
<evidence type="ECO:0000256" key="3">
    <source>
        <dbReference type="ARBA" id="ARBA00022603"/>
    </source>
</evidence>
<proteinExistence type="inferred from homology"/>
<dbReference type="GO" id="GO:0032259">
    <property type="term" value="P:methylation"/>
    <property type="evidence" value="ECO:0007669"/>
    <property type="project" value="UniProtKB-KW"/>
</dbReference>
<dbReference type="EC" id="2.1.1.-" evidence="5"/>
<feature type="compositionally biased region" description="Basic and acidic residues" evidence="6">
    <location>
        <begin position="53"/>
        <end position="62"/>
    </location>
</feature>
<keyword evidence="3 5" id="KW-0489">Methyltransferase</keyword>
<keyword evidence="2 5" id="KW-0963">Cytoplasm</keyword>
<dbReference type="InterPro" id="IPR019369">
    <property type="entry name" value="Efm5/EEF1AKMT1"/>
</dbReference>
<dbReference type="GO" id="GO:0016279">
    <property type="term" value="F:protein-lysine N-methyltransferase activity"/>
    <property type="evidence" value="ECO:0007669"/>
    <property type="project" value="UniProtKB-UniRule"/>
</dbReference>
<sequence length="270" mass="30766">MTKSTPPPPEPTRSPSPTLSDSDDEPLTLSSSTLLALQSFLTEKQETEEKFERLRAAAHDEADQAAEDAESERLKDELAALSMDDFNEDWQLSQFWYDEETAEKLAQEAIRQTKEGDAIVCVSAPTAFVSLKKLNPPKRRIVLLEYDRRFAVFSRDYVFYDYNNPLDLDERSGSRPLHNQFDFIIADPPFLSDECWTKTAQTVRWLAKTSPSTSSIKLESKLLVCTGQVMKSKLEAELDAKETHFDPRHKGGLANEFRCYATYDSNFGFR</sequence>
<gene>
    <name evidence="7" type="primary">N6AMT2</name>
    <name evidence="5" type="synonym">EFM5</name>
    <name evidence="7" type="ORF">HK097_001506</name>
</gene>
<dbReference type="GO" id="GO:0005737">
    <property type="term" value="C:cytoplasm"/>
    <property type="evidence" value="ECO:0007669"/>
    <property type="project" value="UniProtKB-SubCell"/>
</dbReference>
<evidence type="ECO:0000256" key="1">
    <source>
        <dbReference type="ARBA" id="ARBA00004496"/>
    </source>
</evidence>
<dbReference type="AlphaFoldDB" id="A0AAD5SLE7"/>
<feature type="compositionally biased region" description="Pro residues" evidence="6">
    <location>
        <begin position="1"/>
        <end position="14"/>
    </location>
</feature>